<dbReference type="EMBL" id="JAUEPS010000027">
    <property type="protein sequence ID" value="KAK0454170.1"/>
    <property type="molecule type" value="Genomic_DNA"/>
</dbReference>
<evidence type="ECO:0000313" key="1">
    <source>
        <dbReference type="EMBL" id="KAK0454170.1"/>
    </source>
</evidence>
<gene>
    <name evidence="1" type="ORF">EV420DRAFT_1645039</name>
</gene>
<accession>A0AA39K663</accession>
<comment type="caution">
    <text evidence="1">The sequence shown here is derived from an EMBL/GenBank/DDBJ whole genome shotgun (WGS) entry which is preliminary data.</text>
</comment>
<evidence type="ECO:0000313" key="2">
    <source>
        <dbReference type="Proteomes" id="UP001175211"/>
    </source>
</evidence>
<dbReference type="AlphaFoldDB" id="A0AA39K663"/>
<reference evidence="1" key="1">
    <citation type="submission" date="2023-06" db="EMBL/GenBank/DDBJ databases">
        <authorList>
            <consortium name="Lawrence Berkeley National Laboratory"/>
            <person name="Ahrendt S."/>
            <person name="Sahu N."/>
            <person name="Indic B."/>
            <person name="Wong-Bajracharya J."/>
            <person name="Merenyi Z."/>
            <person name="Ke H.-M."/>
            <person name="Monk M."/>
            <person name="Kocsube S."/>
            <person name="Drula E."/>
            <person name="Lipzen A."/>
            <person name="Balint B."/>
            <person name="Henrissat B."/>
            <person name="Andreopoulos B."/>
            <person name="Martin F.M."/>
            <person name="Harder C.B."/>
            <person name="Rigling D."/>
            <person name="Ford K.L."/>
            <person name="Foster G.D."/>
            <person name="Pangilinan J."/>
            <person name="Papanicolaou A."/>
            <person name="Barry K."/>
            <person name="LaButti K."/>
            <person name="Viragh M."/>
            <person name="Koriabine M."/>
            <person name="Yan M."/>
            <person name="Riley R."/>
            <person name="Champramary S."/>
            <person name="Plett K.L."/>
            <person name="Tsai I.J."/>
            <person name="Slot J."/>
            <person name="Sipos G."/>
            <person name="Plett J."/>
            <person name="Nagy L.G."/>
            <person name="Grigoriev I.V."/>
        </authorList>
    </citation>
    <scope>NUCLEOTIDE SEQUENCE</scope>
    <source>
        <strain evidence="1">CCBAS 213</strain>
    </source>
</reference>
<proteinExistence type="predicted"/>
<dbReference type="RefSeq" id="XP_060328558.1">
    <property type="nucleotide sequence ID" value="XM_060477728.1"/>
</dbReference>
<keyword evidence="2" id="KW-1185">Reference proteome</keyword>
<protein>
    <submittedName>
        <fullName evidence="1">Uncharacterized protein</fullName>
    </submittedName>
</protein>
<sequence length="66" mass="7168">MGAAESKDATQSNDYITATDSKATVFVQRSDVTQYQDLVAVLLNHFPNINATSIVIQTNEMDNCTG</sequence>
<name>A0AA39K663_ARMTA</name>
<dbReference type="Proteomes" id="UP001175211">
    <property type="component" value="Unassembled WGS sequence"/>
</dbReference>
<organism evidence="1 2">
    <name type="scientific">Armillaria tabescens</name>
    <name type="common">Ringless honey mushroom</name>
    <name type="synonym">Agaricus tabescens</name>
    <dbReference type="NCBI Taxonomy" id="1929756"/>
    <lineage>
        <taxon>Eukaryota</taxon>
        <taxon>Fungi</taxon>
        <taxon>Dikarya</taxon>
        <taxon>Basidiomycota</taxon>
        <taxon>Agaricomycotina</taxon>
        <taxon>Agaricomycetes</taxon>
        <taxon>Agaricomycetidae</taxon>
        <taxon>Agaricales</taxon>
        <taxon>Marasmiineae</taxon>
        <taxon>Physalacriaceae</taxon>
        <taxon>Desarmillaria</taxon>
    </lineage>
</organism>
<dbReference type="GeneID" id="85361276"/>